<evidence type="ECO:0000313" key="4">
    <source>
        <dbReference type="EMBL" id="MCY9695030.1"/>
    </source>
</evidence>
<evidence type="ECO:0000256" key="2">
    <source>
        <dbReference type="ARBA" id="ARBA00023315"/>
    </source>
</evidence>
<sequence length="265" mass="30050">MNEKPDFYIAIDTVASNTWPAESSVSMDNWLLRASRGVTKRANSVLAIGEYPNDPNWLAKIEQFYQDLGLPSIFHISDASPEGLDEFLQTKGYAIDTPCVVMTASSQQVSDNAQYKMMQNKSSVQMEWAEAADAEWLDVFLKLEQFPEERRDSYSGLFERMPAPKGFLKLKRNDQIIALGTAIVEDEWAGFVNVVIQEDHRGQGLGYVLMHALTEWSMEHGAAKLYLQVVSSNKPAVTLYEKLGYQPKYGYHYRIKYDLQPLVSS</sequence>
<dbReference type="Gene3D" id="3.40.630.30">
    <property type="match status" value="1"/>
</dbReference>
<organism evidence="4 5">
    <name type="scientific">Paenibacillus alginolyticus</name>
    <dbReference type="NCBI Taxonomy" id="59839"/>
    <lineage>
        <taxon>Bacteria</taxon>
        <taxon>Bacillati</taxon>
        <taxon>Bacillota</taxon>
        <taxon>Bacilli</taxon>
        <taxon>Bacillales</taxon>
        <taxon>Paenibacillaceae</taxon>
        <taxon>Paenibacillus</taxon>
    </lineage>
</organism>
<dbReference type="PANTHER" id="PTHR43420:SF44">
    <property type="entry name" value="ACETYLTRANSFERASE YPEA"/>
    <property type="match status" value="1"/>
</dbReference>
<dbReference type="InterPro" id="IPR050680">
    <property type="entry name" value="YpeA/RimI_acetyltransf"/>
</dbReference>
<dbReference type="PROSITE" id="PS51186">
    <property type="entry name" value="GNAT"/>
    <property type="match status" value="1"/>
</dbReference>
<dbReference type="Proteomes" id="UP001527099">
    <property type="component" value="Unassembled WGS sequence"/>
</dbReference>
<dbReference type="InterPro" id="IPR016181">
    <property type="entry name" value="Acyl_CoA_acyltransferase"/>
</dbReference>
<dbReference type="InterPro" id="IPR056935">
    <property type="entry name" value="Rv0428c-like_C"/>
</dbReference>
<evidence type="ECO:0000256" key="1">
    <source>
        <dbReference type="ARBA" id="ARBA00022679"/>
    </source>
</evidence>
<dbReference type="PANTHER" id="PTHR43420">
    <property type="entry name" value="ACETYLTRANSFERASE"/>
    <property type="match status" value="1"/>
</dbReference>
<dbReference type="InterPro" id="IPR000182">
    <property type="entry name" value="GNAT_dom"/>
</dbReference>
<keyword evidence="2" id="KW-0012">Acyltransferase</keyword>
<protein>
    <submittedName>
        <fullName evidence="4">GNAT family N-acetyltransferase</fullName>
    </submittedName>
</protein>
<proteinExistence type="predicted"/>
<feature type="domain" description="N-acetyltransferase" evidence="3">
    <location>
        <begin position="126"/>
        <end position="263"/>
    </location>
</feature>
<comment type="caution">
    <text evidence="4">The sequence shown here is derived from an EMBL/GenBank/DDBJ whole genome shotgun (WGS) entry which is preliminary data.</text>
</comment>
<dbReference type="SUPFAM" id="SSF55729">
    <property type="entry name" value="Acyl-CoA N-acyltransferases (Nat)"/>
    <property type="match status" value="1"/>
</dbReference>
<dbReference type="EMBL" id="JAMDMX010000059">
    <property type="protein sequence ID" value="MCY9695030.1"/>
    <property type="molecule type" value="Genomic_DNA"/>
</dbReference>
<dbReference type="CDD" id="cd04301">
    <property type="entry name" value="NAT_SF"/>
    <property type="match status" value="1"/>
</dbReference>
<keyword evidence="1" id="KW-0808">Transferase</keyword>
<evidence type="ECO:0000259" key="3">
    <source>
        <dbReference type="PROSITE" id="PS51186"/>
    </source>
</evidence>
<gene>
    <name evidence="4" type="ORF">M5X19_19300</name>
</gene>
<evidence type="ECO:0000313" key="5">
    <source>
        <dbReference type="Proteomes" id="UP001527099"/>
    </source>
</evidence>
<dbReference type="Pfam" id="PF24553">
    <property type="entry name" value="Rv0428c_C"/>
    <property type="match status" value="1"/>
</dbReference>
<keyword evidence="5" id="KW-1185">Reference proteome</keyword>
<accession>A0ABT4GFQ9</accession>
<name>A0ABT4GFQ9_9BACL</name>
<dbReference type="RefSeq" id="WP_029193234.1">
    <property type="nucleotide sequence ID" value="NZ_JAMDMW010000112.1"/>
</dbReference>
<reference evidence="4 5" key="1">
    <citation type="submission" date="2022-05" db="EMBL/GenBank/DDBJ databases">
        <title>Genome Sequencing of Bee-Associated Microbes.</title>
        <authorList>
            <person name="Dunlap C."/>
        </authorList>
    </citation>
    <scope>NUCLEOTIDE SEQUENCE [LARGE SCALE GENOMIC DNA]</scope>
    <source>
        <strain evidence="4 5">NRRL B-14421</strain>
    </source>
</reference>